<sequence>MPFHSSKWALHNYYSRSASLRRYLPPTAIFSRKTLRDYMSRYSSVFIKPDNEHMGRGVIKAWKEKGRYTFVKEKGSQKHASSIDQLYKKVRQKSGSTRHIIQKTIPLAKVHGRRFDIRVMMMRNAAGKWEFAAMLAKVAGKDSIITNVRRGGGYALKVSTALAPTLSKAQIERVTKRLIQLGYEISAHFNQFKRRSELGIDFAVDRSGRIYLIEVNHEVPSHVLFLRLKDKAPYRNIRRLARAYRNRKK</sequence>
<proteinExistence type="predicted"/>
<dbReference type="SUPFAM" id="SSF56059">
    <property type="entry name" value="Glutathione synthetase ATP-binding domain-like"/>
    <property type="match status" value="1"/>
</dbReference>
<keyword evidence="1" id="KW-0547">Nucleotide-binding</keyword>
<gene>
    <name evidence="3" type="ORF">BPA01_18610</name>
</gene>
<reference evidence="3 4" key="1">
    <citation type="submission" date="2019-06" db="EMBL/GenBank/DDBJ databases">
        <title>Whole genome shotgun sequence of Brevibacillus parabrevis NBRC 12334.</title>
        <authorList>
            <person name="Hosoyama A."/>
            <person name="Uohara A."/>
            <person name="Ohji S."/>
            <person name="Ichikawa N."/>
        </authorList>
    </citation>
    <scope>NUCLEOTIDE SEQUENCE [LARGE SCALE GENOMIC DNA]</scope>
    <source>
        <strain evidence="3 4">NBRC 12334</strain>
    </source>
</reference>
<organism evidence="3 4">
    <name type="scientific">Brevibacillus parabrevis</name>
    <dbReference type="NCBI Taxonomy" id="54914"/>
    <lineage>
        <taxon>Bacteria</taxon>
        <taxon>Bacillati</taxon>
        <taxon>Bacillota</taxon>
        <taxon>Bacilli</taxon>
        <taxon>Bacillales</taxon>
        <taxon>Paenibacillaceae</taxon>
        <taxon>Brevibacillus</taxon>
    </lineage>
</organism>
<dbReference type="GO" id="GO:0005524">
    <property type="term" value="F:ATP binding"/>
    <property type="evidence" value="ECO:0007669"/>
    <property type="project" value="UniProtKB-UniRule"/>
</dbReference>
<dbReference type="GeneID" id="87613422"/>
<evidence type="ECO:0000259" key="2">
    <source>
        <dbReference type="PROSITE" id="PS50975"/>
    </source>
</evidence>
<dbReference type="Gene3D" id="3.30.470.20">
    <property type="entry name" value="ATP-grasp fold, B domain"/>
    <property type="match status" value="1"/>
</dbReference>
<dbReference type="PROSITE" id="PS50975">
    <property type="entry name" value="ATP_GRASP"/>
    <property type="match status" value="1"/>
</dbReference>
<feature type="domain" description="ATP-grasp" evidence="2">
    <location>
        <begin position="17"/>
        <end position="245"/>
    </location>
</feature>
<dbReference type="Pfam" id="PF14398">
    <property type="entry name" value="ATPgrasp_YheCD"/>
    <property type="match status" value="1"/>
</dbReference>
<name>A0A4Y3PPJ4_BREPA</name>
<comment type="caution">
    <text evidence="3">The sequence shown here is derived from an EMBL/GenBank/DDBJ whole genome shotgun (WGS) entry which is preliminary data.</text>
</comment>
<dbReference type="Proteomes" id="UP000316882">
    <property type="component" value="Unassembled WGS sequence"/>
</dbReference>
<accession>A0A4Y3PPJ4</accession>
<evidence type="ECO:0000256" key="1">
    <source>
        <dbReference type="PROSITE-ProRule" id="PRU00409"/>
    </source>
</evidence>
<keyword evidence="1" id="KW-0067">ATP-binding</keyword>
<keyword evidence="4" id="KW-1185">Reference proteome</keyword>
<dbReference type="EMBL" id="BJMH01000007">
    <property type="protein sequence ID" value="GEB32281.1"/>
    <property type="molecule type" value="Genomic_DNA"/>
</dbReference>
<protein>
    <recommendedName>
        <fullName evidence="2">ATP-grasp domain-containing protein</fullName>
    </recommendedName>
</protein>
<dbReference type="InterPro" id="IPR026838">
    <property type="entry name" value="YheC/D"/>
</dbReference>
<evidence type="ECO:0000313" key="3">
    <source>
        <dbReference type="EMBL" id="GEB32281.1"/>
    </source>
</evidence>
<dbReference type="RefSeq" id="WP_122963411.1">
    <property type="nucleotide sequence ID" value="NZ_BJMH01000007.1"/>
</dbReference>
<dbReference type="InterPro" id="IPR011761">
    <property type="entry name" value="ATP-grasp"/>
</dbReference>
<dbReference type="GO" id="GO:0046872">
    <property type="term" value="F:metal ion binding"/>
    <property type="evidence" value="ECO:0007669"/>
    <property type="project" value="InterPro"/>
</dbReference>
<dbReference type="AlphaFoldDB" id="A0A4Y3PPJ4"/>
<evidence type="ECO:0000313" key="4">
    <source>
        <dbReference type="Proteomes" id="UP000316882"/>
    </source>
</evidence>